<dbReference type="Pfam" id="PF13279">
    <property type="entry name" value="4HBT_2"/>
    <property type="match status" value="1"/>
</dbReference>
<dbReference type="CDD" id="cd00586">
    <property type="entry name" value="4HBT"/>
    <property type="match status" value="1"/>
</dbReference>
<sequence>MTAFDGGQTPPTQRMDAQRGSFRFWTEEKLRNADTDQFRHVNNAAIATFFEAARMEIFAPSSVNTLMNGANLAVVRLLIEFSTELHFPGRVYVGSTVVETGNTSFKVRQGMFDCVHDNCCAVAEAICVLVRGDTKRPSTIAPELRAYLLKNDDAENFA</sequence>
<name>A0A7I8C1T2_9BURK</name>
<dbReference type="InterPro" id="IPR029069">
    <property type="entry name" value="HotDog_dom_sf"/>
</dbReference>
<dbReference type="PANTHER" id="PTHR31793">
    <property type="entry name" value="4-HYDROXYBENZOYL-COA THIOESTERASE FAMILY MEMBER"/>
    <property type="match status" value="1"/>
</dbReference>
<evidence type="ECO:0000313" key="4">
    <source>
        <dbReference type="Proteomes" id="UP000510888"/>
    </source>
</evidence>
<dbReference type="Proteomes" id="UP000510888">
    <property type="component" value="Plasmid PPGU16_p1"/>
</dbReference>
<reference evidence="3 4" key="1">
    <citation type="journal article" date="2020" name="Genes (Basel)">
        <title>Genomic Comparison of Insect Gut Symbionts from Divergent Burkholderia Subclades.</title>
        <authorList>
            <person name="Takeshita K."/>
            <person name="Kikuchi Y."/>
        </authorList>
    </citation>
    <scope>NUCLEOTIDE SEQUENCE [LARGE SCALE GENOMIC DNA]</scope>
    <source>
        <strain evidence="3 4">PGU16</strain>
        <plasmid evidence="3 4">PPGU16_p1</plasmid>
    </source>
</reference>
<dbReference type="KEGG" id="plad:PPGU16_75360"/>
<evidence type="ECO:0000313" key="3">
    <source>
        <dbReference type="EMBL" id="BCF94469.1"/>
    </source>
</evidence>
<proteinExistence type="inferred from homology"/>
<dbReference type="SUPFAM" id="SSF54637">
    <property type="entry name" value="Thioesterase/thiol ester dehydrase-isomerase"/>
    <property type="match status" value="1"/>
</dbReference>
<evidence type="ECO:0000256" key="1">
    <source>
        <dbReference type="ARBA" id="ARBA00005953"/>
    </source>
</evidence>
<dbReference type="RefSeq" id="WP_180725954.1">
    <property type="nucleotide sequence ID" value="NZ_AP023176.1"/>
</dbReference>
<dbReference type="PANTHER" id="PTHR31793:SF27">
    <property type="entry name" value="NOVEL THIOESTERASE SUPERFAMILY DOMAIN AND SAPOSIN A-TYPE DOMAIN CONTAINING PROTEIN (0610012H03RIK)"/>
    <property type="match status" value="1"/>
</dbReference>
<comment type="similarity">
    <text evidence="1">Belongs to the 4-hydroxybenzoyl-CoA thioesterase family.</text>
</comment>
<keyword evidence="2" id="KW-0378">Hydrolase</keyword>
<evidence type="ECO:0008006" key="5">
    <source>
        <dbReference type="Google" id="ProtNLM"/>
    </source>
</evidence>
<accession>A0A7I8C1T2</accession>
<evidence type="ECO:0000256" key="2">
    <source>
        <dbReference type="ARBA" id="ARBA00022801"/>
    </source>
</evidence>
<dbReference type="EMBL" id="AP023176">
    <property type="protein sequence ID" value="BCF94469.1"/>
    <property type="molecule type" value="Genomic_DNA"/>
</dbReference>
<dbReference type="Gene3D" id="3.10.129.10">
    <property type="entry name" value="Hotdog Thioesterase"/>
    <property type="match status" value="1"/>
</dbReference>
<dbReference type="GO" id="GO:0047617">
    <property type="term" value="F:fatty acyl-CoA hydrolase activity"/>
    <property type="evidence" value="ECO:0007669"/>
    <property type="project" value="TreeGrafter"/>
</dbReference>
<dbReference type="AlphaFoldDB" id="A0A7I8C1T2"/>
<organism evidence="3 4">
    <name type="scientific">Paraburkholderia largidicola</name>
    <dbReference type="NCBI Taxonomy" id="3014751"/>
    <lineage>
        <taxon>Bacteria</taxon>
        <taxon>Pseudomonadati</taxon>
        <taxon>Pseudomonadota</taxon>
        <taxon>Betaproteobacteria</taxon>
        <taxon>Burkholderiales</taxon>
        <taxon>Burkholderiaceae</taxon>
        <taxon>Paraburkholderia</taxon>
    </lineage>
</organism>
<protein>
    <recommendedName>
        <fullName evidence="5">Thioesterase</fullName>
    </recommendedName>
</protein>
<keyword evidence="3" id="KW-0614">Plasmid</keyword>
<dbReference type="InterPro" id="IPR050563">
    <property type="entry name" value="4-hydroxybenzoyl-CoA_TE"/>
</dbReference>
<geneLocation type="plasmid" evidence="3 4">
    <name>PPGU16_p1</name>
</geneLocation>
<gene>
    <name evidence="3" type="ORF">PPGU16_75360</name>
</gene>
<keyword evidence="4" id="KW-1185">Reference proteome</keyword>